<dbReference type="CDD" id="cd04238">
    <property type="entry name" value="AAK_NAGK-like"/>
    <property type="match status" value="1"/>
</dbReference>
<feature type="domain" description="Aspartate/glutamate/uridylate kinase" evidence="10">
    <location>
        <begin position="5"/>
        <end position="237"/>
    </location>
</feature>
<dbReference type="Pfam" id="PF00696">
    <property type="entry name" value="AA_kinase"/>
    <property type="match status" value="1"/>
</dbReference>
<organism evidence="11 12">
    <name type="scientific">Eiseniibacteriota bacterium</name>
    <dbReference type="NCBI Taxonomy" id="2212470"/>
    <lineage>
        <taxon>Bacteria</taxon>
        <taxon>Candidatus Eiseniibacteriota</taxon>
    </lineage>
</organism>
<dbReference type="EMBL" id="JAGQHS010000075">
    <property type="protein sequence ID" value="MCA9756965.1"/>
    <property type="molecule type" value="Genomic_DNA"/>
</dbReference>
<dbReference type="PIRSF" id="PIRSF000728">
    <property type="entry name" value="NAGK"/>
    <property type="match status" value="1"/>
</dbReference>
<evidence type="ECO:0000256" key="8">
    <source>
        <dbReference type="ARBA" id="ARBA00022840"/>
    </source>
</evidence>
<dbReference type="InterPro" id="IPR001048">
    <property type="entry name" value="Asp/Glu/Uridylate_kinase"/>
</dbReference>
<name>A0A956SDY2_UNCEI</name>
<dbReference type="GO" id="GO:0006526">
    <property type="term" value="P:L-arginine biosynthetic process"/>
    <property type="evidence" value="ECO:0007669"/>
    <property type="project" value="UniProtKB-KW"/>
</dbReference>
<dbReference type="InterPro" id="IPR004662">
    <property type="entry name" value="AcgluKinase_fam"/>
</dbReference>
<gene>
    <name evidence="11" type="primary">argB</name>
    <name evidence="11" type="ORF">KDA27_14265</name>
</gene>
<evidence type="ECO:0000256" key="3">
    <source>
        <dbReference type="ARBA" id="ARBA00022571"/>
    </source>
</evidence>
<dbReference type="AlphaFoldDB" id="A0A956SDY2"/>
<keyword evidence="8" id="KW-0067">ATP-binding</keyword>
<reference evidence="11" key="1">
    <citation type="submission" date="2020-04" db="EMBL/GenBank/DDBJ databases">
        <authorList>
            <person name="Zhang T."/>
        </authorList>
    </citation>
    <scope>NUCLEOTIDE SEQUENCE</scope>
    <source>
        <strain evidence="11">HKST-UBA02</strain>
    </source>
</reference>
<evidence type="ECO:0000256" key="7">
    <source>
        <dbReference type="ARBA" id="ARBA00022777"/>
    </source>
</evidence>
<sequence length="252" mass="26357">MGRQLTVIKVGGAGLTDTSFLSTLVHNTESIIERGDAALIVHGGGPDIASLHDRLGLGFEVVDGLRVTNGDSIDLVVMVLCGLLNKRIVARLQRAGLRAVGASGIDGGILRAPYLDRNRFGEVGDTPEVQPGFLFRLIDLDYVPVVAPVAIGPNGTPVNVNADVAAQAIAIALDATTLDFVTSEPGVLRENQVIRSLTPDDTETLIQDGIVRGGMIPKIRAARVALESGVRTVRVGNLETLASGTATEAVLI</sequence>
<dbReference type="GO" id="GO:0005737">
    <property type="term" value="C:cytoplasm"/>
    <property type="evidence" value="ECO:0007669"/>
    <property type="project" value="InterPro"/>
</dbReference>
<dbReference type="EC" id="2.7.2.8" evidence="2"/>
<dbReference type="GO" id="GO:0005524">
    <property type="term" value="F:ATP binding"/>
    <property type="evidence" value="ECO:0007669"/>
    <property type="project" value="UniProtKB-KW"/>
</dbReference>
<evidence type="ECO:0000256" key="1">
    <source>
        <dbReference type="ARBA" id="ARBA00004828"/>
    </source>
</evidence>
<dbReference type="PANTHER" id="PTHR23342">
    <property type="entry name" value="N-ACETYLGLUTAMATE SYNTHASE"/>
    <property type="match status" value="1"/>
</dbReference>
<accession>A0A956SDY2</accession>
<dbReference type="NCBIfam" id="TIGR00761">
    <property type="entry name" value="argB"/>
    <property type="match status" value="1"/>
</dbReference>
<dbReference type="InterPro" id="IPR036393">
    <property type="entry name" value="AceGlu_kinase-like_sf"/>
</dbReference>
<comment type="caution">
    <text evidence="11">The sequence shown here is derived from an EMBL/GenBank/DDBJ whole genome shotgun (WGS) entry which is preliminary data.</text>
</comment>
<keyword evidence="4" id="KW-0028">Amino-acid biosynthesis</keyword>
<evidence type="ECO:0000256" key="4">
    <source>
        <dbReference type="ARBA" id="ARBA00022605"/>
    </source>
</evidence>
<evidence type="ECO:0000256" key="2">
    <source>
        <dbReference type="ARBA" id="ARBA00013065"/>
    </source>
</evidence>
<dbReference type="Gene3D" id="3.40.1160.10">
    <property type="entry name" value="Acetylglutamate kinase-like"/>
    <property type="match status" value="1"/>
</dbReference>
<proteinExistence type="predicted"/>
<keyword evidence="6" id="KW-0547">Nucleotide-binding</keyword>
<dbReference type="PANTHER" id="PTHR23342:SF0">
    <property type="entry name" value="N-ACETYLGLUTAMATE SYNTHASE, MITOCHONDRIAL"/>
    <property type="match status" value="1"/>
</dbReference>
<comment type="catalytic activity">
    <reaction evidence="9">
        <text>N-acetyl-L-glutamate + ATP = N-acetyl-L-glutamyl 5-phosphate + ADP</text>
        <dbReference type="Rhea" id="RHEA:14629"/>
        <dbReference type="ChEBI" id="CHEBI:30616"/>
        <dbReference type="ChEBI" id="CHEBI:44337"/>
        <dbReference type="ChEBI" id="CHEBI:57936"/>
        <dbReference type="ChEBI" id="CHEBI:456216"/>
        <dbReference type="EC" id="2.7.2.8"/>
    </reaction>
</comment>
<dbReference type="GO" id="GO:0003991">
    <property type="term" value="F:acetylglutamate kinase activity"/>
    <property type="evidence" value="ECO:0007669"/>
    <property type="project" value="UniProtKB-EC"/>
</dbReference>
<evidence type="ECO:0000313" key="12">
    <source>
        <dbReference type="Proteomes" id="UP000739538"/>
    </source>
</evidence>
<protein>
    <recommendedName>
        <fullName evidence="2">acetylglutamate kinase</fullName>
        <ecNumber evidence="2">2.7.2.8</ecNumber>
    </recommendedName>
</protein>
<dbReference type="Proteomes" id="UP000739538">
    <property type="component" value="Unassembled WGS sequence"/>
</dbReference>
<evidence type="ECO:0000256" key="9">
    <source>
        <dbReference type="ARBA" id="ARBA00048141"/>
    </source>
</evidence>
<evidence type="ECO:0000313" key="11">
    <source>
        <dbReference type="EMBL" id="MCA9756965.1"/>
    </source>
</evidence>
<keyword evidence="5 11" id="KW-0808">Transferase</keyword>
<evidence type="ECO:0000259" key="10">
    <source>
        <dbReference type="Pfam" id="PF00696"/>
    </source>
</evidence>
<keyword evidence="7 11" id="KW-0418">Kinase</keyword>
<keyword evidence="3" id="KW-0055">Arginine biosynthesis</keyword>
<dbReference type="SUPFAM" id="SSF53633">
    <property type="entry name" value="Carbamate kinase-like"/>
    <property type="match status" value="1"/>
</dbReference>
<evidence type="ECO:0000256" key="5">
    <source>
        <dbReference type="ARBA" id="ARBA00022679"/>
    </source>
</evidence>
<reference evidence="11" key="2">
    <citation type="journal article" date="2021" name="Microbiome">
        <title>Successional dynamics and alternative stable states in a saline activated sludge microbial community over 9 years.</title>
        <authorList>
            <person name="Wang Y."/>
            <person name="Ye J."/>
            <person name="Ju F."/>
            <person name="Liu L."/>
            <person name="Boyd J.A."/>
            <person name="Deng Y."/>
            <person name="Parks D.H."/>
            <person name="Jiang X."/>
            <person name="Yin X."/>
            <person name="Woodcroft B.J."/>
            <person name="Tyson G.W."/>
            <person name="Hugenholtz P."/>
            <person name="Polz M.F."/>
            <person name="Zhang T."/>
        </authorList>
    </citation>
    <scope>NUCLEOTIDE SEQUENCE</scope>
    <source>
        <strain evidence="11">HKST-UBA02</strain>
    </source>
</reference>
<comment type="pathway">
    <text evidence="1">Amino-acid biosynthesis; L-arginine biosynthesis; N(2)-acetyl-L-ornithine from L-glutamate: step 2/4.</text>
</comment>
<evidence type="ECO:0000256" key="6">
    <source>
        <dbReference type="ARBA" id="ARBA00022741"/>
    </source>
</evidence>